<evidence type="ECO:0000313" key="3">
    <source>
        <dbReference type="Proteomes" id="UP000295703"/>
    </source>
</evidence>
<gene>
    <name evidence="2" type="ORF">CTRI78_v011233</name>
</gene>
<accession>A0A4R8QKM7</accession>
<dbReference type="Proteomes" id="UP000295703">
    <property type="component" value="Unassembled WGS sequence"/>
</dbReference>
<feature type="transmembrane region" description="Helical" evidence="1">
    <location>
        <begin position="36"/>
        <end position="58"/>
    </location>
</feature>
<proteinExistence type="predicted"/>
<protein>
    <submittedName>
        <fullName evidence="2">Uncharacterized protein</fullName>
    </submittedName>
</protein>
<dbReference type="AlphaFoldDB" id="A0A4R8QKM7"/>
<keyword evidence="1" id="KW-0812">Transmembrane</keyword>
<evidence type="ECO:0000256" key="1">
    <source>
        <dbReference type="SAM" id="Phobius"/>
    </source>
</evidence>
<comment type="caution">
    <text evidence="2">The sequence shown here is derived from an EMBL/GenBank/DDBJ whole genome shotgun (WGS) entry which is preliminary data.</text>
</comment>
<feature type="transmembrane region" description="Helical" evidence="1">
    <location>
        <begin position="70"/>
        <end position="92"/>
    </location>
</feature>
<evidence type="ECO:0000313" key="2">
    <source>
        <dbReference type="EMBL" id="TDZ36844.1"/>
    </source>
</evidence>
<sequence>MVMFVSTQTSRNYTYNLHSSGAMTTLTLTHKLNNTLRVWECLLMMLLALDLVVTLYGLDVKAAEAVLPNAESTVVVVVSELLLFAQLLQILLPVYPESTFDVFGTTQKIRTTACKWMGSMSEHDGGAAEFASSIPKLGDDQLRTFGFLLLPVAAAVVWKIRRLSRHVHGHQMREPGAWDV</sequence>
<name>A0A4R8QKM7_COLTR</name>
<reference evidence="2 3" key="1">
    <citation type="submission" date="2018-12" db="EMBL/GenBank/DDBJ databases">
        <title>Genome sequence and assembly of Colletotrichum trifolii.</title>
        <authorList>
            <person name="Gan P."/>
            <person name="Shirasu K."/>
        </authorList>
    </citation>
    <scope>NUCLEOTIDE SEQUENCE [LARGE SCALE GENOMIC DNA]</scope>
    <source>
        <strain evidence="2 3">543-2</strain>
    </source>
</reference>
<keyword evidence="1" id="KW-1133">Transmembrane helix</keyword>
<dbReference type="EMBL" id="RYZW01000250">
    <property type="protein sequence ID" value="TDZ36844.1"/>
    <property type="molecule type" value="Genomic_DNA"/>
</dbReference>
<organism evidence="2 3">
    <name type="scientific">Colletotrichum trifolii</name>
    <dbReference type="NCBI Taxonomy" id="5466"/>
    <lineage>
        <taxon>Eukaryota</taxon>
        <taxon>Fungi</taxon>
        <taxon>Dikarya</taxon>
        <taxon>Ascomycota</taxon>
        <taxon>Pezizomycotina</taxon>
        <taxon>Sordariomycetes</taxon>
        <taxon>Hypocreomycetidae</taxon>
        <taxon>Glomerellales</taxon>
        <taxon>Glomerellaceae</taxon>
        <taxon>Colletotrichum</taxon>
        <taxon>Colletotrichum orbiculare species complex</taxon>
    </lineage>
</organism>
<keyword evidence="1" id="KW-0472">Membrane</keyword>
<keyword evidence="3" id="KW-1185">Reference proteome</keyword>